<reference evidence="1" key="1">
    <citation type="submission" date="2021-01" db="EMBL/GenBank/DDBJ databases">
        <authorList>
            <person name="Corre E."/>
            <person name="Pelletier E."/>
            <person name="Niang G."/>
            <person name="Scheremetjew M."/>
            <person name="Finn R."/>
            <person name="Kale V."/>
            <person name="Holt S."/>
            <person name="Cochrane G."/>
            <person name="Meng A."/>
            <person name="Brown T."/>
            <person name="Cohen L."/>
        </authorList>
    </citation>
    <scope>NUCLEOTIDE SEQUENCE</scope>
    <source>
        <strain evidence="1">SAG4.97</strain>
    </source>
</reference>
<dbReference type="AlphaFoldDB" id="A0A7S2JL90"/>
<name>A0A7S2JL90_9EUKA</name>
<protein>
    <submittedName>
        <fullName evidence="1">Uncharacterized protein</fullName>
    </submittedName>
</protein>
<evidence type="ECO:0000313" key="1">
    <source>
        <dbReference type="EMBL" id="CAD9551191.1"/>
    </source>
</evidence>
<accession>A0A7S2JL90</accession>
<gene>
    <name evidence="1" type="ORF">CGLO1086_LOCUS476</name>
</gene>
<proteinExistence type="predicted"/>
<sequence length="112" mass="12569">MRPDLLSQVYSTAIKMGSFRQAAKKAAGRPCFLESFCELSRDDRGQKKEGGQTESVLAAQSTLGPSNKLLAITSLGKKRSDHRTEQNICRTRTTKDDAFRESRTTRAWHRHG</sequence>
<dbReference type="EMBL" id="HBGX01001055">
    <property type="protein sequence ID" value="CAD9551191.1"/>
    <property type="molecule type" value="Transcribed_RNA"/>
</dbReference>
<organism evidence="1">
    <name type="scientific">Cyanoptyche gloeocystis</name>
    <dbReference type="NCBI Taxonomy" id="77922"/>
    <lineage>
        <taxon>Eukaryota</taxon>
        <taxon>Glaucocystophyceae</taxon>
        <taxon>Glaucocystophyceae incertae sedis</taxon>
        <taxon>Cyanoptyche</taxon>
    </lineage>
</organism>